<keyword evidence="6" id="KW-1185">Reference proteome</keyword>
<comment type="caution">
    <text evidence="5">The sequence shown here is derived from an EMBL/GenBank/DDBJ whole genome shotgun (WGS) entry which is preliminary data.</text>
</comment>
<dbReference type="PROSITE" id="PS00036">
    <property type="entry name" value="BZIP_BASIC"/>
    <property type="match status" value="1"/>
</dbReference>
<evidence type="ECO:0000259" key="4">
    <source>
        <dbReference type="PROSITE" id="PS00036"/>
    </source>
</evidence>
<dbReference type="AlphaFoldDB" id="W9VRH1"/>
<keyword evidence="2" id="KW-0539">Nucleus</keyword>
<dbReference type="PANTHER" id="PTHR40621:SF6">
    <property type="entry name" value="AP-1-LIKE TRANSCRIPTION FACTOR YAP1-RELATED"/>
    <property type="match status" value="1"/>
</dbReference>
<proteinExistence type="predicted"/>
<evidence type="ECO:0000256" key="3">
    <source>
        <dbReference type="SAM" id="Coils"/>
    </source>
</evidence>
<dbReference type="HOGENOM" id="CLU_1250532_0_0_1"/>
<dbReference type="InterPro" id="IPR046347">
    <property type="entry name" value="bZIP_sf"/>
</dbReference>
<dbReference type="SUPFAM" id="SSF57959">
    <property type="entry name" value="Leucine zipper domain"/>
    <property type="match status" value="1"/>
</dbReference>
<sequence length="226" mass="25120">MDPASSSSTFFFGKRVRTEAAIHPYVYLDTHHGRFEDDEEPALRDCEWDQLLATYSLTLATSPFAASTPTGSCQDQSENEILPAGAFSGMLNESHFLVIDPDGRGCEVVQSRCERRRAQNRKAQRAYRARKEAQLETASSTLAEKQSQLRTLHLHNQELLGVIDQLKAVIVQLEAENQLLKERQCADGGLSVEASECMTENASFVSALAETTVLSQKNRLEDGKQL</sequence>
<dbReference type="GO" id="GO:0001228">
    <property type="term" value="F:DNA-binding transcription activator activity, RNA polymerase II-specific"/>
    <property type="evidence" value="ECO:0007669"/>
    <property type="project" value="TreeGrafter"/>
</dbReference>
<feature type="coiled-coil region" evidence="3">
    <location>
        <begin position="116"/>
        <end position="183"/>
    </location>
</feature>
<dbReference type="CDD" id="cd14688">
    <property type="entry name" value="bZIP_YAP"/>
    <property type="match status" value="1"/>
</dbReference>
<dbReference type="GO" id="GO:0090575">
    <property type="term" value="C:RNA polymerase II transcription regulator complex"/>
    <property type="evidence" value="ECO:0007669"/>
    <property type="project" value="TreeGrafter"/>
</dbReference>
<reference evidence="5 6" key="1">
    <citation type="submission" date="2013-03" db="EMBL/GenBank/DDBJ databases">
        <title>The Genome Sequence of Cladophialophora yegresii CBS 114405.</title>
        <authorList>
            <consortium name="The Broad Institute Genomics Platform"/>
            <person name="Cuomo C."/>
            <person name="de Hoog S."/>
            <person name="Gorbushina A."/>
            <person name="Walker B."/>
            <person name="Young S.K."/>
            <person name="Zeng Q."/>
            <person name="Gargeya S."/>
            <person name="Fitzgerald M."/>
            <person name="Haas B."/>
            <person name="Abouelleil A."/>
            <person name="Allen A.W."/>
            <person name="Alvarado L."/>
            <person name="Arachchi H.M."/>
            <person name="Berlin A.M."/>
            <person name="Chapman S.B."/>
            <person name="Gainer-Dewar J."/>
            <person name="Goldberg J."/>
            <person name="Griggs A."/>
            <person name="Gujja S."/>
            <person name="Hansen M."/>
            <person name="Howarth C."/>
            <person name="Imamovic A."/>
            <person name="Ireland A."/>
            <person name="Larimer J."/>
            <person name="McCowan C."/>
            <person name="Murphy C."/>
            <person name="Pearson M."/>
            <person name="Poon T.W."/>
            <person name="Priest M."/>
            <person name="Roberts A."/>
            <person name="Saif S."/>
            <person name="Shea T."/>
            <person name="Sisk P."/>
            <person name="Sykes S."/>
            <person name="Wortman J."/>
            <person name="Nusbaum C."/>
            <person name="Birren B."/>
        </authorList>
    </citation>
    <scope>NUCLEOTIDE SEQUENCE [LARGE SCALE GENOMIC DNA]</scope>
    <source>
        <strain evidence="5 6">CBS 114405</strain>
    </source>
</reference>
<dbReference type="OrthoDB" id="4157072at2759"/>
<dbReference type="GO" id="GO:0000976">
    <property type="term" value="F:transcription cis-regulatory region binding"/>
    <property type="evidence" value="ECO:0007669"/>
    <property type="project" value="InterPro"/>
</dbReference>
<dbReference type="InterPro" id="IPR050936">
    <property type="entry name" value="AP-1-like"/>
</dbReference>
<dbReference type="Proteomes" id="UP000019473">
    <property type="component" value="Unassembled WGS sequence"/>
</dbReference>
<feature type="domain" description="BZIP" evidence="4">
    <location>
        <begin position="115"/>
        <end position="130"/>
    </location>
</feature>
<evidence type="ECO:0000313" key="6">
    <source>
        <dbReference type="Proteomes" id="UP000019473"/>
    </source>
</evidence>
<gene>
    <name evidence="5" type="ORF">A1O7_08544</name>
</gene>
<comment type="subcellular location">
    <subcellularLocation>
        <location evidence="1">Nucleus</location>
    </subcellularLocation>
</comment>
<dbReference type="RefSeq" id="XP_007760725.1">
    <property type="nucleotide sequence ID" value="XM_007762535.1"/>
</dbReference>
<dbReference type="VEuPathDB" id="FungiDB:A1O7_08544"/>
<dbReference type="EMBL" id="AMGW01000006">
    <property type="protein sequence ID" value="EXJ55615.1"/>
    <property type="molecule type" value="Genomic_DNA"/>
</dbReference>
<evidence type="ECO:0000313" key="5">
    <source>
        <dbReference type="EMBL" id="EXJ55615.1"/>
    </source>
</evidence>
<name>W9VRH1_9EURO</name>
<keyword evidence="3" id="KW-0175">Coiled coil</keyword>
<dbReference type="PANTHER" id="PTHR40621">
    <property type="entry name" value="TRANSCRIPTION FACTOR KAPC-RELATED"/>
    <property type="match status" value="1"/>
</dbReference>
<evidence type="ECO:0000256" key="1">
    <source>
        <dbReference type="ARBA" id="ARBA00004123"/>
    </source>
</evidence>
<dbReference type="GeneID" id="19183110"/>
<dbReference type="Gene3D" id="1.20.5.170">
    <property type="match status" value="1"/>
</dbReference>
<evidence type="ECO:0000256" key="2">
    <source>
        <dbReference type="ARBA" id="ARBA00023242"/>
    </source>
</evidence>
<organism evidence="5 6">
    <name type="scientific">Cladophialophora yegresii CBS 114405</name>
    <dbReference type="NCBI Taxonomy" id="1182544"/>
    <lineage>
        <taxon>Eukaryota</taxon>
        <taxon>Fungi</taxon>
        <taxon>Dikarya</taxon>
        <taxon>Ascomycota</taxon>
        <taxon>Pezizomycotina</taxon>
        <taxon>Eurotiomycetes</taxon>
        <taxon>Chaetothyriomycetidae</taxon>
        <taxon>Chaetothyriales</taxon>
        <taxon>Herpotrichiellaceae</taxon>
        <taxon>Cladophialophora</taxon>
    </lineage>
</organism>
<protein>
    <recommendedName>
        <fullName evidence="4">BZIP domain-containing protein</fullName>
    </recommendedName>
</protein>
<dbReference type="InterPro" id="IPR004827">
    <property type="entry name" value="bZIP"/>
</dbReference>
<accession>W9VRH1</accession>